<dbReference type="VEuPathDB" id="TrichDB:TRFO_14569"/>
<name>A0A1J4KUT4_9EUKA</name>
<evidence type="ECO:0000259" key="8">
    <source>
        <dbReference type="PROSITE" id="PS50125"/>
    </source>
</evidence>
<keyword evidence="3" id="KW-0547">Nucleotide-binding</keyword>
<evidence type="ECO:0000313" key="9">
    <source>
        <dbReference type="EMBL" id="OHT15047.1"/>
    </source>
</evidence>
<evidence type="ECO:0000313" key="10">
    <source>
        <dbReference type="Proteomes" id="UP000179807"/>
    </source>
</evidence>
<feature type="transmembrane region" description="Helical" evidence="7">
    <location>
        <begin position="997"/>
        <end position="1023"/>
    </location>
</feature>
<evidence type="ECO:0000256" key="5">
    <source>
        <dbReference type="ARBA" id="ARBA00023136"/>
    </source>
</evidence>
<dbReference type="InterPro" id="IPR035965">
    <property type="entry name" value="PAS-like_dom_sf"/>
</dbReference>
<dbReference type="GO" id="GO:0001653">
    <property type="term" value="F:peptide receptor activity"/>
    <property type="evidence" value="ECO:0007669"/>
    <property type="project" value="TreeGrafter"/>
</dbReference>
<keyword evidence="4 7" id="KW-1133">Transmembrane helix</keyword>
<sequence length="1610" mass="182226">MKREEIPSNPAFISTSSASSLISVDIATKYNDILEISLKKRIRNALFALFNYVSLTSPKFIILHSVVSFWRAAQYFWPALAADSKDVWGESSISYKVLSVLTIFFQIVPVRCRHLIDKSEYQNNPDKVTYLSYGNDPSFLFLLVFSIVFIGFFNFLLFFAFSFEKNARVPTIVSYMIAVFFSTVGYLVPSGVASVSGGLLGRVINNPDDLGSNIGNIFMFLIANTVSIVYQYLQSSIYSASIAFKIDSLPSVTPKTSFLTSVTYLIATLFMGIASQLNSTPRIICMIVSIITYGLTIPSILLNGGYVKVIHTKLLLTTSDTAMATIIAILIIEECGFQVQEYLFLVVILLAVIFYLLNHLIVQKFMNHYLVILDSIDEDGSKIDCIKSAQIGMNMLLTGFRTTHPLCMNFNLPKMLLQKFPTNSELWTIYTKFLSIYPEMNQQLACITIGLLQNKVKGSTAKYIMQKIRVLMRQREMNLVPELKVKLDKINKQVQAAKHKVRYIWDLIIQGNIAEMSGIVDRAAESIKLVEREFQHLLHQYPNSRFVARSYARFLRDVAADHAAHKIWAGNVSILQRGALINEDYSHRLGMIAFPNLPAYLDENMMAAQNTTGLMTDETITQDIEGEEERALIDVELRMSLRVGIDKLRIPSFHRAKIIRLILFIFLFLIPVIVVFIYTPIHLDEIIIPIDFMYYVAKLRNIAFQAMASGVHYILENLHDYDPVHHVQTFPFDKIGGIEDEEPPPLSFGGHYDSKLQTQYFLSQINAMLPNLIPMLNFRKNDKKINEIRDMMFGDSFEYVTVSEPIHRKGWNETATDDNLTFYNVSSSNKSVQAAIMLFTIFYTKLCLLDKIPSDAINQPFFSEPFNNARNITNRLSSILDLIKEFTIFEDDANQRLFQIILIVFCIIAPLLYSISCLVIHYQTTKEELIIYKCLTSLPKNVVSRVVDSMKVLKKGEESEKLSASKLHDDETSKQEDNILKIFSNTSGGMTSGTNTILNLAITTLITVVLHITLTVFICLFLINSADKQKNIAPHIDYIMGTYTFDLASLMLLYLLPAAVHPYTKYHIYNFNKEKLFYVISEWQNRSVANFRAFRYGDNPEHTVLFSAVDKKEDNQLNESCANSIVPKNTHQAYSCFTADLLLYYSQLKVKNYLLEYESLQEVFPGNELYLRHLWHIHQVHIFENYYSIEFEKLIPAVVSMLQDQEPILVVLTIIIVIIGIISEIILALLLQKGEEKLKFALRLLLHCPAEVVIANSHINALLSGNFSEKHLDLMTRDAEFYDVLVKDMPDSVIIVSYEGIITAVNKSTKRIFEIEIDNLVGQNIAVVGEKFAGSNPFLNIAELIETERCYVYDGGERGQIHLEMSVTDLGEGYLISTRDVTQTIMYNMLISDEKAKSDRLLASILPAKLVPRVQAGEKNISFAVQTATIVFMDIVSFTPWCGSIPAATVMKTLNLLFKEYDTLLAVQPSMTKIKCIGDCYMAAGGIFMEINQPSIHAKEVVEFGLDAINSLEELNKRIEQNLQIRVGINTGGPIVAGVLGTEKPTFEILGPAINMAQQMEHHGIPMKVHVSRSVYELIYGSNFNVKEKGETLTKNGPVITYIISSNSKK</sequence>
<dbReference type="GO" id="GO:0007168">
    <property type="term" value="P:receptor guanylyl cyclase signaling pathway"/>
    <property type="evidence" value="ECO:0007669"/>
    <property type="project" value="TreeGrafter"/>
</dbReference>
<evidence type="ECO:0000256" key="1">
    <source>
        <dbReference type="ARBA" id="ARBA00004370"/>
    </source>
</evidence>
<feature type="transmembrane region" description="Helical" evidence="7">
    <location>
        <begin position="254"/>
        <end position="274"/>
    </location>
</feature>
<feature type="domain" description="Guanylate cyclase" evidence="8">
    <location>
        <begin position="1429"/>
        <end position="1561"/>
    </location>
</feature>
<dbReference type="OrthoDB" id="2163483at2759"/>
<keyword evidence="5 7" id="KW-0472">Membrane</keyword>
<comment type="caution">
    <text evidence="9">The sequence shown here is derived from an EMBL/GenBank/DDBJ whole genome shotgun (WGS) entry which is preliminary data.</text>
</comment>
<feature type="transmembrane region" description="Helical" evidence="7">
    <location>
        <begin position="344"/>
        <end position="362"/>
    </location>
</feature>
<evidence type="ECO:0000256" key="6">
    <source>
        <dbReference type="ARBA" id="ARBA00023239"/>
    </source>
</evidence>
<dbReference type="InterPro" id="IPR050401">
    <property type="entry name" value="Cyclic_nucleotide_synthase"/>
</dbReference>
<dbReference type="CDD" id="cd07302">
    <property type="entry name" value="CHD"/>
    <property type="match status" value="1"/>
</dbReference>
<dbReference type="Proteomes" id="UP000179807">
    <property type="component" value="Unassembled WGS sequence"/>
</dbReference>
<organism evidence="9 10">
    <name type="scientific">Tritrichomonas foetus</name>
    <dbReference type="NCBI Taxonomy" id="1144522"/>
    <lineage>
        <taxon>Eukaryota</taxon>
        <taxon>Metamonada</taxon>
        <taxon>Parabasalia</taxon>
        <taxon>Tritrichomonadida</taxon>
        <taxon>Tritrichomonadidae</taxon>
        <taxon>Tritrichomonas</taxon>
    </lineage>
</organism>
<dbReference type="InterPro" id="IPR029787">
    <property type="entry name" value="Nucleotide_cyclase"/>
</dbReference>
<proteinExistence type="predicted"/>
<dbReference type="GO" id="GO:0004016">
    <property type="term" value="F:adenylate cyclase activity"/>
    <property type="evidence" value="ECO:0007669"/>
    <property type="project" value="TreeGrafter"/>
</dbReference>
<comment type="subcellular location">
    <subcellularLocation>
        <location evidence="1">Membrane</location>
    </subcellularLocation>
</comment>
<dbReference type="GO" id="GO:0035556">
    <property type="term" value="P:intracellular signal transduction"/>
    <property type="evidence" value="ECO:0007669"/>
    <property type="project" value="InterPro"/>
</dbReference>
<feature type="transmembrane region" description="Helical" evidence="7">
    <location>
        <begin position="46"/>
        <end position="70"/>
    </location>
</feature>
<reference evidence="9" key="1">
    <citation type="submission" date="2016-10" db="EMBL/GenBank/DDBJ databases">
        <authorList>
            <person name="Benchimol M."/>
            <person name="Almeida L.G."/>
            <person name="Vasconcelos A.T."/>
            <person name="Perreira-Neves A."/>
            <person name="Rosa I.A."/>
            <person name="Tasca T."/>
            <person name="Bogo M.R."/>
            <person name="de Souza W."/>
        </authorList>
    </citation>
    <scope>NUCLEOTIDE SEQUENCE [LARGE SCALE GENOMIC DNA]</scope>
    <source>
        <strain evidence="9">K</strain>
    </source>
</reference>
<evidence type="ECO:0000256" key="7">
    <source>
        <dbReference type="SAM" id="Phobius"/>
    </source>
</evidence>
<dbReference type="Gene3D" id="3.30.70.1230">
    <property type="entry name" value="Nucleotide cyclase"/>
    <property type="match status" value="1"/>
</dbReference>
<dbReference type="SUPFAM" id="SSF55073">
    <property type="entry name" value="Nucleotide cyclase"/>
    <property type="match status" value="1"/>
</dbReference>
<dbReference type="GeneID" id="94832598"/>
<feature type="transmembrane region" description="Helical" evidence="7">
    <location>
        <begin position="658"/>
        <end position="678"/>
    </location>
</feature>
<keyword evidence="6" id="KW-0456">Lyase</keyword>
<dbReference type="RefSeq" id="XP_068368183.1">
    <property type="nucleotide sequence ID" value="XM_068497894.1"/>
</dbReference>
<dbReference type="GO" id="GO:0004383">
    <property type="term" value="F:guanylate cyclase activity"/>
    <property type="evidence" value="ECO:0007669"/>
    <property type="project" value="TreeGrafter"/>
</dbReference>
<dbReference type="GO" id="GO:0005886">
    <property type="term" value="C:plasma membrane"/>
    <property type="evidence" value="ECO:0007669"/>
    <property type="project" value="TreeGrafter"/>
</dbReference>
<dbReference type="GO" id="GO:0000166">
    <property type="term" value="F:nucleotide binding"/>
    <property type="evidence" value="ECO:0007669"/>
    <property type="project" value="UniProtKB-KW"/>
</dbReference>
<dbReference type="InterPro" id="IPR001054">
    <property type="entry name" value="A/G_cyclase"/>
</dbReference>
<dbReference type="Gene3D" id="3.30.450.20">
    <property type="entry name" value="PAS domain"/>
    <property type="match status" value="1"/>
</dbReference>
<feature type="transmembrane region" description="Helical" evidence="7">
    <location>
        <begin position="173"/>
        <end position="194"/>
    </location>
</feature>
<dbReference type="EMBL" id="MLAK01000282">
    <property type="protein sequence ID" value="OHT15047.1"/>
    <property type="molecule type" value="Genomic_DNA"/>
</dbReference>
<dbReference type="SMART" id="SM00044">
    <property type="entry name" value="CYCc"/>
    <property type="match status" value="1"/>
</dbReference>
<dbReference type="SUPFAM" id="SSF55785">
    <property type="entry name" value="PYP-like sensor domain (PAS domain)"/>
    <property type="match status" value="1"/>
</dbReference>
<feature type="transmembrane region" description="Helical" evidence="7">
    <location>
        <begin position="214"/>
        <end position="233"/>
    </location>
</feature>
<feature type="transmembrane region" description="Helical" evidence="7">
    <location>
        <begin position="139"/>
        <end position="161"/>
    </location>
</feature>
<keyword evidence="10" id="KW-1185">Reference proteome</keyword>
<keyword evidence="2 7" id="KW-0812">Transmembrane</keyword>
<dbReference type="PANTHER" id="PTHR11920">
    <property type="entry name" value="GUANYLYL CYCLASE"/>
    <property type="match status" value="1"/>
</dbReference>
<feature type="transmembrane region" description="Helical" evidence="7">
    <location>
        <begin position="897"/>
        <end position="920"/>
    </location>
</feature>
<evidence type="ECO:0000256" key="3">
    <source>
        <dbReference type="ARBA" id="ARBA00022741"/>
    </source>
</evidence>
<evidence type="ECO:0000256" key="4">
    <source>
        <dbReference type="ARBA" id="ARBA00022989"/>
    </source>
</evidence>
<feature type="transmembrane region" description="Helical" evidence="7">
    <location>
        <begin position="280"/>
        <end position="302"/>
    </location>
</feature>
<dbReference type="Pfam" id="PF00211">
    <property type="entry name" value="Guanylate_cyc"/>
    <property type="match status" value="1"/>
</dbReference>
<protein>
    <submittedName>
        <fullName evidence="9">Adenylate and Guanylate cyclase catalytic domain containing protein</fullName>
    </submittedName>
</protein>
<dbReference type="PROSITE" id="PS50125">
    <property type="entry name" value="GUANYLATE_CYCLASE_2"/>
    <property type="match status" value="1"/>
</dbReference>
<feature type="transmembrane region" description="Helical" evidence="7">
    <location>
        <begin position="1208"/>
        <end position="1231"/>
    </location>
</feature>
<dbReference type="PANTHER" id="PTHR11920:SF335">
    <property type="entry name" value="GUANYLATE CYCLASE"/>
    <property type="match status" value="1"/>
</dbReference>
<feature type="transmembrane region" description="Helical" evidence="7">
    <location>
        <begin position="314"/>
        <end position="332"/>
    </location>
</feature>
<gene>
    <name evidence="9" type="ORF">TRFO_14569</name>
</gene>
<accession>A0A1J4KUT4</accession>
<evidence type="ECO:0000256" key="2">
    <source>
        <dbReference type="ARBA" id="ARBA00022692"/>
    </source>
</evidence>
<feature type="transmembrane region" description="Helical" evidence="7">
    <location>
        <begin position="1035"/>
        <end position="1056"/>
    </location>
</feature>